<dbReference type="EMBL" id="ML996162">
    <property type="protein sequence ID" value="KAF2733343.1"/>
    <property type="molecule type" value="Genomic_DNA"/>
</dbReference>
<evidence type="ECO:0000256" key="1">
    <source>
        <dbReference type="ARBA" id="ARBA00022737"/>
    </source>
</evidence>
<name>A0A9P4QY29_9PLEO</name>
<evidence type="ECO:0000313" key="5">
    <source>
        <dbReference type="EMBL" id="KAF2733343.1"/>
    </source>
</evidence>
<keyword evidence="1" id="KW-0677">Repeat</keyword>
<reference evidence="5" key="1">
    <citation type="journal article" date="2020" name="Stud. Mycol.">
        <title>101 Dothideomycetes genomes: a test case for predicting lifestyles and emergence of pathogens.</title>
        <authorList>
            <person name="Haridas S."/>
            <person name="Albert R."/>
            <person name="Binder M."/>
            <person name="Bloem J."/>
            <person name="Labutti K."/>
            <person name="Salamov A."/>
            <person name="Andreopoulos B."/>
            <person name="Baker S."/>
            <person name="Barry K."/>
            <person name="Bills G."/>
            <person name="Bluhm B."/>
            <person name="Cannon C."/>
            <person name="Castanera R."/>
            <person name="Culley D."/>
            <person name="Daum C."/>
            <person name="Ezra D."/>
            <person name="Gonzalez J."/>
            <person name="Henrissat B."/>
            <person name="Kuo A."/>
            <person name="Liang C."/>
            <person name="Lipzen A."/>
            <person name="Lutzoni F."/>
            <person name="Magnuson J."/>
            <person name="Mondo S."/>
            <person name="Nolan M."/>
            <person name="Ohm R."/>
            <person name="Pangilinan J."/>
            <person name="Park H.-J."/>
            <person name="Ramirez L."/>
            <person name="Alfaro M."/>
            <person name="Sun H."/>
            <person name="Tritt A."/>
            <person name="Yoshinaga Y."/>
            <person name="Zwiers L.-H."/>
            <person name="Turgeon B."/>
            <person name="Goodwin S."/>
            <person name="Spatafora J."/>
            <person name="Crous P."/>
            <person name="Grigoriev I."/>
        </authorList>
    </citation>
    <scope>NUCLEOTIDE SEQUENCE</scope>
    <source>
        <strain evidence="5">CBS 125425</strain>
    </source>
</reference>
<dbReference type="Proteomes" id="UP000799444">
    <property type="component" value="Unassembled WGS sequence"/>
</dbReference>
<feature type="repeat" description="ANK" evidence="3">
    <location>
        <begin position="635"/>
        <end position="667"/>
    </location>
</feature>
<dbReference type="InterPro" id="IPR002110">
    <property type="entry name" value="Ankyrin_rpt"/>
</dbReference>
<dbReference type="InterPro" id="IPR051165">
    <property type="entry name" value="Multifunctional_ANK_Repeat"/>
</dbReference>
<proteinExistence type="predicted"/>
<protein>
    <recommendedName>
        <fullName evidence="7">Ankyrin repeat protein</fullName>
    </recommendedName>
</protein>
<gene>
    <name evidence="5" type="ORF">EJ04DRAFT_272997</name>
</gene>
<accession>A0A9P4QY29</accession>
<sequence>MEPASTLSPTPPPITASAKTTASLRKAGLDIPPAVSCLVLPSAISFQSLPDHADQARALLVQQRITDPKYRHPNRQVRDIFRGSEKKREIRDSTLWTFSKHEVACTFNQLLSRTPLVHPGVAQAVLSHASVASLHDLWPHLDNPKLEKKQKDPSKAPTTFLAPGFNWLDHVAAQGNLDYIRLMHQAGLLQPALDRAFAMALERHAMDVMELLLASGAVASGCQDRIRELFQKDDIALASLLLSAPTHAMSISAWHHCLGDKIAEGATQPPSLLLLCLANRPSIVCGPLLLRALDSRNFQAAAALLALADQESRLSDVAQSACELASKVEDVARRLDFYMLLADSGLIVDSDVARKELMIDVKGRHLLLVQLLVGAGVVLDLEPYNAVAYAVTQMDFNLLESLKKGKFHTTAALALNFAPKSAAELELLRLIEILEPQGLHGEPLDTLLIRAARKKESILADRLLNLGASVEYQKACAIRASLAKADFSMLKILLRGPCSATALSSTLPVALNLQRRHDRRKAFEALIEKGVVERELGVSLQSLMAERGDIDLDLVHFLLQRGAPANDVTTTRAVMQAARICHVPILSTLCGTGPTAETLSNAVPVAFRARQVCGYQAALEAITLLLERGAAGIAVHETLLAAAIEDDQFEIVRVLVKHGADANFANATALEVAIQSPSLKLLEIICSACSPTQNSIECVIYTAIDPENYKLDGLNLLLRSSKSVGRALDRAWDTARLRENPNFTAIIPCFLKHGMSVDLHGGLLPCFAIRESNIPLLRSILLSRPSVRSLATAFEFATGVSTRDAELETTRLLLESAQSSEIGQSSGLLRQTHFACRGDFAGLKLLLRHKADVDFDNGIAVRVAASTGNFNALYYLLECGPAVSTLHRACLDAAKSDKLSDSQRHAVLECLLNARDRELTEANHMSRLMNDCIAQLPEHTELPLMLIARGVNVRLDTLMVAARSSPRQVFLELTHGQPTSAVTEVFKKVRRISMHSERKSWIYEILLKSGISGDETSRALVECLQTGQLDDLSFPEMLLQHGARVGYKKCASFGSAFRADSLKTVQLLSTYIRDDHTACVAFDIARTTTTISPNLRAWAYSSLLKWNIKATSINSALLSSLEGRPADLSVVQLLVAKGADPNQDAARCFTVAAKPGNEYIFRVLSKVSSLSKVLRVLIDLFSTEREVLVWFNKCLEEQHHLAKIEDDQLLYQCMKKFPAGKKLLNVMLDRGVSPTVLGWRLVAEDGLEREECTPLIWALLAKPKISSDIILTLLDRGGHEARPLYSTPRSCITAGFACIIDKSRTPVLEALLKLDPDGVLECSTPISTFRRFSMGKKELVPDENDGLPSELPMRSACVMLGNFDAYRALNCEEIPNDGNLHTAALMALPSFIKWLLNFHDPNEKLPEFDQMIPLALACTPRTVPWCRVAMEEGDLATRRNECIKLLAPRTDTKWRYRNKTVLHIALENGLEVTKTMLEALGILHDAQRNDRYIYQDKSGIEYSPDEYVLKIMTEMSDREKITLVKCLRKNGITSHYFRRIMPREGEQPAGYHGLPIRFAKAWEDYEKKKVNDSRRAEEEREAAERRKADEEREEMERKVREERERRAREERERKAREERARKAREERERIAREEREREEYEARVFFQAYLVRMERERIAAEERERIAAEERERREYEEYLANERREDEEARAAYGNLMAASFLAGLASAPRTDPPPVWVPVGLPPPPGYHMYTLCSPFCTKLTHGFCPGCG</sequence>
<evidence type="ECO:0000313" key="6">
    <source>
        <dbReference type="Proteomes" id="UP000799444"/>
    </source>
</evidence>
<dbReference type="PANTHER" id="PTHR24123:SF141">
    <property type="entry name" value="ANKYRIN 2, ISOFORM U"/>
    <property type="match status" value="1"/>
</dbReference>
<feature type="region of interest" description="Disordered" evidence="4">
    <location>
        <begin position="1573"/>
        <end position="1633"/>
    </location>
</feature>
<evidence type="ECO:0000256" key="2">
    <source>
        <dbReference type="ARBA" id="ARBA00023043"/>
    </source>
</evidence>
<keyword evidence="2 3" id="KW-0040">ANK repeat</keyword>
<comment type="caution">
    <text evidence="5">The sequence shown here is derived from an EMBL/GenBank/DDBJ whole genome shotgun (WGS) entry which is preliminary data.</text>
</comment>
<dbReference type="InterPro" id="IPR036770">
    <property type="entry name" value="Ankyrin_rpt-contain_sf"/>
</dbReference>
<evidence type="ECO:0000256" key="4">
    <source>
        <dbReference type="SAM" id="MobiDB-lite"/>
    </source>
</evidence>
<organism evidence="5 6">
    <name type="scientific">Polyplosphaeria fusca</name>
    <dbReference type="NCBI Taxonomy" id="682080"/>
    <lineage>
        <taxon>Eukaryota</taxon>
        <taxon>Fungi</taxon>
        <taxon>Dikarya</taxon>
        <taxon>Ascomycota</taxon>
        <taxon>Pezizomycotina</taxon>
        <taxon>Dothideomycetes</taxon>
        <taxon>Pleosporomycetidae</taxon>
        <taxon>Pleosporales</taxon>
        <taxon>Tetraplosphaeriaceae</taxon>
        <taxon>Polyplosphaeria</taxon>
    </lineage>
</organism>
<dbReference type="PROSITE" id="PS50088">
    <property type="entry name" value="ANK_REPEAT"/>
    <property type="match status" value="1"/>
</dbReference>
<dbReference type="OrthoDB" id="3794167at2759"/>
<dbReference type="SMART" id="SM00248">
    <property type="entry name" value="ANK"/>
    <property type="match status" value="9"/>
</dbReference>
<dbReference type="Gene3D" id="1.25.40.20">
    <property type="entry name" value="Ankyrin repeat-containing domain"/>
    <property type="match status" value="2"/>
</dbReference>
<dbReference type="PANTHER" id="PTHR24123">
    <property type="entry name" value="ANKYRIN REPEAT-CONTAINING"/>
    <property type="match status" value="1"/>
</dbReference>
<evidence type="ECO:0008006" key="7">
    <source>
        <dbReference type="Google" id="ProtNLM"/>
    </source>
</evidence>
<evidence type="ECO:0000256" key="3">
    <source>
        <dbReference type="PROSITE-ProRule" id="PRU00023"/>
    </source>
</evidence>
<keyword evidence="6" id="KW-1185">Reference proteome</keyword>
<dbReference type="SUPFAM" id="SSF48403">
    <property type="entry name" value="Ankyrin repeat"/>
    <property type="match status" value="2"/>
</dbReference>